<organism evidence="2 3">
    <name type="scientific">Aspergillus brasiliensis</name>
    <dbReference type="NCBI Taxonomy" id="319629"/>
    <lineage>
        <taxon>Eukaryota</taxon>
        <taxon>Fungi</taxon>
        <taxon>Dikarya</taxon>
        <taxon>Ascomycota</taxon>
        <taxon>Pezizomycotina</taxon>
        <taxon>Eurotiomycetes</taxon>
        <taxon>Eurotiomycetidae</taxon>
        <taxon>Eurotiales</taxon>
        <taxon>Aspergillaceae</taxon>
        <taxon>Aspergillus</taxon>
        <taxon>Aspergillus subgen. Circumdati</taxon>
    </lineage>
</organism>
<comment type="caution">
    <text evidence="2">The sequence shown here is derived from an EMBL/GenBank/DDBJ whole genome shotgun (WGS) entry which is preliminary data.</text>
</comment>
<accession>A0A9W6DQN5</accession>
<gene>
    <name evidence="2" type="ORF">AbraCBS73388_001976</name>
</gene>
<feature type="compositionally biased region" description="Pro residues" evidence="1">
    <location>
        <begin position="28"/>
        <end position="48"/>
    </location>
</feature>
<feature type="region of interest" description="Disordered" evidence="1">
    <location>
        <begin position="1"/>
        <end position="57"/>
    </location>
</feature>
<dbReference type="AlphaFoldDB" id="A0A9W6DQN5"/>
<evidence type="ECO:0000313" key="2">
    <source>
        <dbReference type="EMBL" id="GKZ26029.1"/>
    </source>
</evidence>
<evidence type="ECO:0000256" key="1">
    <source>
        <dbReference type="SAM" id="MobiDB-lite"/>
    </source>
</evidence>
<reference evidence="2" key="1">
    <citation type="submission" date="2022-07" db="EMBL/GenBank/DDBJ databases">
        <title>Taxonomy of Aspergillus series Nigri: significant species reduction supported by multi-species coalescent approaches.</title>
        <authorList>
            <person name="Bian C."/>
            <person name="Kusuya Y."/>
            <person name="Sklenar F."/>
            <person name="D'hooge E."/>
            <person name="Yaguchi T."/>
            <person name="Takahashi H."/>
            <person name="Hubka V."/>
        </authorList>
    </citation>
    <scope>NUCLEOTIDE SEQUENCE</scope>
    <source>
        <strain evidence="2">CBS 733.88</strain>
    </source>
</reference>
<dbReference type="EMBL" id="BROQ01000131">
    <property type="protein sequence ID" value="GKZ26029.1"/>
    <property type="molecule type" value="Genomic_DNA"/>
</dbReference>
<evidence type="ECO:0008006" key="4">
    <source>
        <dbReference type="Google" id="ProtNLM"/>
    </source>
</evidence>
<evidence type="ECO:0000313" key="3">
    <source>
        <dbReference type="Proteomes" id="UP001143548"/>
    </source>
</evidence>
<protein>
    <recommendedName>
        <fullName evidence="4">Ectomycorrhiza-upregulated zf-mynd domain-containing protein</fullName>
    </recommendedName>
</protein>
<dbReference type="Proteomes" id="UP001143548">
    <property type="component" value="Unassembled WGS sequence"/>
</dbReference>
<proteinExistence type="predicted"/>
<sequence>MAPIDYSKWDNIDTDSDYSEPETTTPAPIAPPQAPNPKATPIPTPTPTATPTSQPSTEEIQAVIVRCRGDPGLPWSATTIPSTHPIFNNTVPPVPALLDFPVVFHRLGTKDNGTRGCLDNQAITYIHIEPHNGFAPPQWQSGIGTVIVARKDKKDLTPEHYEAIWMYCDMILDYFGEGEAPTRLYNREAFERWFVRYQRKETMNGRREWVNVPPLY</sequence>
<name>A0A9W6DQN5_9EURO</name>